<feature type="region of interest" description="Disordered" evidence="1">
    <location>
        <begin position="1"/>
        <end position="47"/>
    </location>
</feature>
<organism evidence="2 3">
    <name type="scientific">Lupinus albus</name>
    <name type="common">White lupine</name>
    <name type="synonym">Lupinus termis</name>
    <dbReference type="NCBI Taxonomy" id="3870"/>
    <lineage>
        <taxon>Eukaryota</taxon>
        <taxon>Viridiplantae</taxon>
        <taxon>Streptophyta</taxon>
        <taxon>Embryophyta</taxon>
        <taxon>Tracheophyta</taxon>
        <taxon>Spermatophyta</taxon>
        <taxon>Magnoliopsida</taxon>
        <taxon>eudicotyledons</taxon>
        <taxon>Gunneridae</taxon>
        <taxon>Pentapetalae</taxon>
        <taxon>rosids</taxon>
        <taxon>fabids</taxon>
        <taxon>Fabales</taxon>
        <taxon>Fabaceae</taxon>
        <taxon>Papilionoideae</taxon>
        <taxon>50 kb inversion clade</taxon>
        <taxon>genistoids sensu lato</taxon>
        <taxon>core genistoids</taxon>
        <taxon>Genisteae</taxon>
        <taxon>Lupinus</taxon>
    </lineage>
</organism>
<reference evidence="3" key="1">
    <citation type="journal article" date="2020" name="Nat. Commun.">
        <title>Genome sequence of the cluster root forming white lupin.</title>
        <authorList>
            <person name="Hufnagel B."/>
            <person name="Marques A."/>
            <person name="Soriano A."/>
            <person name="Marques L."/>
            <person name="Divol F."/>
            <person name="Doumas P."/>
            <person name="Sallet E."/>
            <person name="Mancinotti D."/>
            <person name="Carrere S."/>
            <person name="Marande W."/>
            <person name="Arribat S."/>
            <person name="Keller J."/>
            <person name="Huneau C."/>
            <person name="Blein T."/>
            <person name="Aime D."/>
            <person name="Laguerre M."/>
            <person name="Taylor J."/>
            <person name="Schubert V."/>
            <person name="Nelson M."/>
            <person name="Geu-Flores F."/>
            <person name="Crespi M."/>
            <person name="Gallardo-Guerrero K."/>
            <person name="Delaux P.-M."/>
            <person name="Salse J."/>
            <person name="Berges H."/>
            <person name="Guyot R."/>
            <person name="Gouzy J."/>
            <person name="Peret B."/>
        </authorList>
    </citation>
    <scope>NUCLEOTIDE SEQUENCE [LARGE SCALE GENOMIC DNA]</scope>
    <source>
        <strain evidence="3">cv. Amiga</strain>
    </source>
</reference>
<feature type="compositionally biased region" description="Basic and acidic residues" evidence="1">
    <location>
        <begin position="30"/>
        <end position="40"/>
    </location>
</feature>
<gene>
    <name evidence="2" type="ORF">Lalb_Chr02g0152461</name>
</gene>
<proteinExistence type="predicted"/>
<comment type="caution">
    <text evidence="2">The sequence shown here is derived from an EMBL/GenBank/DDBJ whole genome shotgun (WGS) entry which is preliminary data.</text>
</comment>
<dbReference type="Proteomes" id="UP000447434">
    <property type="component" value="Chromosome 2"/>
</dbReference>
<protein>
    <submittedName>
        <fullName evidence="2">Uncharacterized protein</fullName>
    </submittedName>
</protein>
<dbReference type="AlphaFoldDB" id="A0A6A4QWZ1"/>
<name>A0A6A4QWZ1_LUPAL</name>
<dbReference type="EMBL" id="WOCE01000002">
    <property type="protein sequence ID" value="KAE9619375.1"/>
    <property type="molecule type" value="Genomic_DNA"/>
</dbReference>
<feature type="compositionally biased region" description="Polar residues" evidence="1">
    <location>
        <begin position="1"/>
        <end position="29"/>
    </location>
</feature>
<evidence type="ECO:0000256" key="1">
    <source>
        <dbReference type="SAM" id="MobiDB-lite"/>
    </source>
</evidence>
<accession>A0A6A4QWZ1</accession>
<sequence>MLQKSSGGTPTNEGEPSTNASHVLTTTAYNKDEHSSGKEILEDDWFS</sequence>
<evidence type="ECO:0000313" key="2">
    <source>
        <dbReference type="EMBL" id="KAE9619375.1"/>
    </source>
</evidence>
<evidence type="ECO:0000313" key="3">
    <source>
        <dbReference type="Proteomes" id="UP000447434"/>
    </source>
</evidence>
<keyword evidence="3" id="KW-1185">Reference proteome</keyword>